<keyword evidence="1" id="KW-1133">Transmembrane helix</keyword>
<accession>A0A285SLP9</accession>
<organism evidence="3 4">
    <name type="scientific">Ureibacillus xyleni</name>
    <dbReference type="NCBI Taxonomy" id="614648"/>
    <lineage>
        <taxon>Bacteria</taxon>
        <taxon>Bacillati</taxon>
        <taxon>Bacillota</taxon>
        <taxon>Bacilli</taxon>
        <taxon>Bacillales</taxon>
        <taxon>Caryophanaceae</taxon>
        <taxon>Ureibacillus</taxon>
    </lineage>
</organism>
<dbReference type="AlphaFoldDB" id="A0A285SLP9"/>
<keyword evidence="1" id="KW-0472">Membrane</keyword>
<evidence type="ECO:0000313" key="3">
    <source>
        <dbReference type="EMBL" id="SOC08686.1"/>
    </source>
</evidence>
<keyword evidence="4" id="KW-1185">Reference proteome</keyword>
<evidence type="ECO:0000313" key="4">
    <source>
        <dbReference type="Proteomes" id="UP000219636"/>
    </source>
</evidence>
<proteinExistence type="predicted"/>
<dbReference type="OrthoDB" id="2084666at2"/>
<feature type="transmembrane region" description="Helical" evidence="1">
    <location>
        <begin position="83"/>
        <end position="104"/>
    </location>
</feature>
<feature type="domain" description="DUF5658" evidence="2">
    <location>
        <begin position="12"/>
        <end position="105"/>
    </location>
</feature>
<evidence type="ECO:0000256" key="1">
    <source>
        <dbReference type="SAM" id="Phobius"/>
    </source>
</evidence>
<gene>
    <name evidence="3" type="ORF">SAMN05880501_105123</name>
</gene>
<feature type="transmembrane region" description="Helical" evidence="1">
    <location>
        <begin position="46"/>
        <end position="71"/>
    </location>
</feature>
<evidence type="ECO:0000259" key="2">
    <source>
        <dbReference type="Pfam" id="PF18902"/>
    </source>
</evidence>
<dbReference type="EMBL" id="OBMQ01000005">
    <property type="protein sequence ID" value="SOC08686.1"/>
    <property type="molecule type" value="Genomic_DNA"/>
</dbReference>
<name>A0A285SLP9_9BACL</name>
<dbReference type="InterPro" id="IPR043717">
    <property type="entry name" value="DUF5658"/>
</dbReference>
<dbReference type="Pfam" id="PF18902">
    <property type="entry name" value="DUF5658"/>
    <property type="match status" value="1"/>
</dbReference>
<dbReference type="RefSeq" id="WP_097073387.1">
    <property type="nucleotide sequence ID" value="NZ_OBMQ01000005.1"/>
</dbReference>
<sequence>MERKSWVVLLGVLVALLNVFDGIATNFGLMNDFIDELNPIMNSIFSASPVFFVCLKLGLSLLIIYVSFLVYKNSKDAFQNIYIIALVGVSCMYVGIFGLHVFWISQL</sequence>
<reference evidence="4" key="1">
    <citation type="submission" date="2017-08" db="EMBL/GenBank/DDBJ databases">
        <authorList>
            <person name="Varghese N."/>
            <person name="Submissions S."/>
        </authorList>
    </citation>
    <scope>NUCLEOTIDE SEQUENCE [LARGE SCALE GENOMIC DNA]</scope>
    <source>
        <strain evidence="4">JC22</strain>
    </source>
</reference>
<keyword evidence="1" id="KW-0812">Transmembrane</keyword>
<protein>
    <recommendedName>
        <fullName evidence="2">DUF5658 domain-containing protein</fullName>
    </recommendedName>
</protein>
<dbReference type="Proteomes" id="UP000219636">
    <property type="component" value="Unassembled WGS sequence"/>
</dbReference>